<dbReference type="PANTHER" id="PTHR30386:SF17">
    <property type="entry name" value="ALKALINE PROTEASE SECRETION PROTEIN APRE"/>
    <property type="match status" value="1"/>
</dbReference>
<dbReference type="Pfam" id="PF25994">
    <property type="entry name" value="HH_AprE"/>
    <property type="match status" value="1"/>
</dbReference>
<dbReference type="Proteomes" id="UP001139089">
    <property type="component" value="Unassembled WGS sequence"/>
</dbReference>
<organism evidence="13 14">
    <name type="scientific">Rhizobium quercicola</name>
    <dbReference type="NCBI Taxonomy" id="2901226"/>
    <lineage>
        <taxon>Bacteria</taxon>
        <taxon>Pseudomonadati</taxon>
        <taxon>Pseudomonadota</taxon>
        <taxon>Alphaproteobacteria</taxon>
        <taxon>Hyphomicrobiales</taxon>
        <taxon>Rhizobiaceae</taxon>
        <taxon>Rhizobium/Agrobacterium group</taxon>
        <taxon>Rhizobium</taxon>
    </lineage>
</organism>
<comment type="subcellular location">
    <subcellularLocation>
        <location evidence="1 9">Cell inner membrane</location>
        <topology evidence="1 9">Single-pass membrane protein</topology>
    </subcellularLocation>
</comment>
<dbReference type="PRINTS" id="PR01490">
    <property type="entry name" value="RTXTOXIND"/>
</dbReference>
<dbReference type="EMBL" id="JAJOZR010000001">
    <property type="protein sequence ID" value="MCD7107491.1"/>
    <property type="molecule type" value="Genomic_DNA"/>
</dbReference>
<dbReference type="Pfam" id="PF26002">
    <property type="entry name" value="Beta-barrel_AprE"/>
    <property type="match status" value="1"/>
</dbReference>
<evidence type="ECO:0000256" key="3">
    <source>
        <dbReference type="ARBA" id="ARBA00022448"/>
    </source>
</evidence>
<dbReference type="RefSeq" id="WP_231811251.1">
    <property type="nucleotide sequence ID" value="NZ_JAJOZR010000001.1"/>
</dbReference>
<evidence type="ECO:0000313" key="14">
    <source>
        <dbReference type="Proteomes" id="UP001139089"/>
    </source>
</evidence>
<keyword evidence="14" id="KW-1185">Reference proteome</keyword>
<evidence type="ECO:0000256" key="5">
    <source>
        <dbReference type="ARBA" id="ARBA00022519"/>
    </source>
</evidence>
<keyword evidence="4 9" id="KW-1003">Cell membrane</keyword>
<dbReference type="InterPro" id="IPR010129">
    <property type="entry name" value="T1SS_HlyD"/>
</dbReference>
<keyword evidence="5 9" id="KW-0997">Cell inner membrane</keyword>
<comment type="similarity">
    <text evidence="2 9">Belongs to the membrane fusion protein (MFP) (TC 8.A.1) family.</text>
</comment>
<name>A0A9X1NP87_9HYPH</name>
<evidence type="ECO:0000256" key="1">
    <source>
        <dbReference type="ARBA" id="ARBA00004377"/>
    </source>
</evidence>
<dbReference type="InterPro" id="IPR050739">
    <property type="entry name" value="MFP"/>
</dbReference>
<dbReference type="GO" id="GO:0015031">
    <property type="term" value="P:protein transport"/>
    <property type="evidence" value="ECO:0007669"/>
    <property type="project" value="InterPro"/>
</dbReference>
<reference evidence="13" key="1">
    <citation type="submission" date="2021-12" db="EMBL/GenBank/DDBJ databases">
        <authorList>
            <person name="Li Y."/>
        </authorList>
    </citation>
    <scope>NUCLEOTIDE SEQUENCE</scope>
    <source>
        <strain evidence="13">DKSPLA3</strain>
    </source>
</reference>
<evidence type="ECO:0000259" key="11">
    <source>
        <dbReference type="Pfam" id="PF25994"/>
    </source>
</evidence>
<evidence type="ECO:0000256" key="10">
    <source>
        <dbReference type="SAM" id="Coils"/>
    </source>
</evidence>
<dbReference type="Gene3D" id="2.40.30.170">
    <property type="match status" value="1"/>
</dbReference>
<dbReference type="NCBIfam" id="TIGR01843">
    <property type="entry name" value="type_I_hlyD"/>
    <property type="match status" value="1"/>
</dbReference>
<dbReference type="PANTHER" id="PTHR30386">
    <property type="entry name" value="MEMBRANE FUSION SUBUNIT OF EMRAB-TOLC MULTIDRUG EFFLUX PUMP"/>
    <property type="match status" value="1"/>
</dbReference>
<evidence type="ECO:0000256" key="4">
    <source>
        <dbReference type="ARBA" id="ARBA00022475"/>
    </source>
</evidence>
<keyword evidence="6" id="KW-0812">Transmembrane</keyword>
<feature type="domain" description="AprE-like beta-barrel" evidence="12">
    <location>
        <begin position="349"/>
        <end position="433"/>
    </location>
</feature>
<protein>
    <recommendedName>
        <fullName evidence="9">Membrane fusion protein (MFP) family protein</fullName>
    </recommendedName>
</protein>
<keyword evidence="7" id="KW-1133">Transmembrane helix</keyword>
<evidence type="ECO:0000256" key="8">
    <source>
        <dbReference type="ARBA" id="ARBA00023136"/>
    </source>
</evidence>
<dbReference type="InterPro" id="IPR058781">
    <property type="entry name" value="HH_AprE-like"/>
</dbReference>
<keyword evidence="10" id="KW-0175">Coiled coil</keyword>
<gene>
    <name evidence="13" type="ORF">LRX75_00425</name>
</gene>
<evidence type="ECO:0000259" key="12">
    <source>
        <dbReference type="Pfam" id="PF26002"/>
    </source>
</evidence>
<dbReference type="InterPro" id="IPR058982">
    <property type="entry name" value="Beta-barrel_AprE"/>
</dbReference>
<evidence type="ECO:0000256" key="2">
    <source>
        <dbReference type="ARBA" id="ARBA00009477"/>
    </source>
</evidence>
<dbReference type="GO" id="GO:0005886">
    <property type="term" value="C:plasma membrane"/>
    <property type="evidence" value="ECO:0007669"/>
    <property type="project" value="UniProtKB-SubCell"/>
</dbReference>
<evidence type="ECO:0000313" key="13">
    <source>
        <dbReference type="EMBL" id="MCD7107491.1"/>
    </source>
</evidence>
<dbReference type="AlphaFoldDB" id="A0A9X1NP87"/>
<feature type="domain" description="AprE-like long alpha-helical hairpin" evidence="11">
    <location>
        <begin position="97"/>
        <end position="304"/>
    </location>
</feature>
<comment type="caution">
    <text evidence="13">The sequence shown here is derived from an EMBL/GenBank/DDBJ whole genome shotgun (WGS) entry which is preliminary data.</text>
</comment>
<evidence type="ECO:0000256" key="7">
    <source>
        <dbReference type="ARBA" id="ARBA00022989"/>
    </source>
</evidence>
<keyword evidence="8" id="KW-0472">Membrane</keyword>
<keyword evidence="3 9" id="KW-0813">Transport</keyword>
<proteinExistence type="inferred from homology"/>
<accession>A0A9X1NP87</accession>
<sequence length="458" mass="49300">MPDDMQGRWADGVKTETRDILSLSSRGLLAGAGLFLLWSLLFPISSAVVAEGVLVSSGRNKVLQHRTGGVVTDIAARDGEVVQAGAPVLRLDPVNNQADLIRFKARFAVLDAMRRRLEAENAVAANAGRAPTDDFGLMEMRQGFDTTPAPLDSLQTGATGAGDPLVAEQQRQFARGRGAADAEIEAMLARKDALIRRREGVRERLGVMETQVASLKRQAGALQPAVDRGHIARKVLWDAEDQLLARTSDLSNLKAENDALEDDAGEIDSRIRQARLTDQRETSMKLTEVLAEMRQISGQMQAAEAAVSSADLRAPVTGTVVHSKHTTIGAVIAPGEVLAEIVPSGSDFAVKARIAPHDITHVRTGQTARVKIAALNARIFDDIDARVTRVAADSTADEKTGQHYFEVDLLLTQAAPAEQALLGPGMTAQVYIEGESRTFADYVLAPFTDSLSRSFREP</sequence>
<feature type="coiled-coil region" evidence="10">
    <location>
        <begin position="250"/>
        <end position="306"/>
    </location>
</feature>
<evidence type="ECO:0000256" key="6">
    <source>
        <dbReference type="ARBA" id="ARBA00022692"/>
    </source>
</evidence>
<evidence type="ECO:0000256" key="9">
    <source>
        <dbReference type="RuleBase" id="RU365093"/>
    </source>
</evidence>